<organism evidence="1 2">
    <name type="scientific">Taenia crassiceps</name>
    <dbReference type="NCBI Taxonomy" id="6207"/>
    <lineage>
        <taxon>Eukaryota</taxon>
        <taxon>Metazoa</taxon>
        <taxon>Spiralia</taxon>
        <taxon>Lophotrochozoa</taxon>
        <taxon>Platyhelminthes</taxon>
        <taxon>Cestoda</taxon>
        <taxon>Eucestoda</taxon>
        <taxon>Cyclophyllidea</taxon>
        <taxon>Taeniidae</taxon>
        <taxon>Taenia</taxon>
    </lineage>
</organism>
<evidence type="ECO:0000313" key="1">
    <source>
        <dbReference type="EMBL" id="KAL5112289.1"/>
    </source>
</evidence>
<comment type="caution">
    <text evidence="1">The sequence shown here is derived from an EMBL/GenBank/DDBJ whole genome shotgun (WGS) entry which is preliminary data.</text>
</comment>
<name>A0ABR4QRL4_9CEST</name>
<keyword evidence="2" id="KW-1185">Reference proteome</keyword>
<dbReference type="Proteomes" id="UP001651158">
    <property type="component" value="Unassembled WGS sequence"/>
</dbReference>
<gene>
    <name evidence="1" type="ORF">TcWFU_006308</name>
</gene>
<proteinExistence type="predicted"/>
<dbReference type="EMBL" id="JAKROA010000001">
    <property type="protein sequence ID" value="KAL5112289.1"/>
    <property type="molecule type" value="Genomic_DNA"/>
</dbReference>
<reference evidence="1 2" key="1">
    <citation type="journal article" date="2022" name="Front. Cell. Infect. Microbiol.">
        <title>The Genomes of Two Strains of Taenia crassiceps the Animal Model for the Study of Human Cysticercosis.</title>
        <authorList>
            <person name="Bobes R.J."/>
            <person name="Estrada K."/>
            <person name="Rios-Valencia D.G."/>
            <person name="Calderon-Gallegos A."/>
            <person name="de la Torre P."/>
            <person name="Carrero J.C."/>
            <person name="Sanchez-Flores A."/>
            <person name="Laclette J.P."/>
        </authorList>
    </citation>
    <scope>NUCLEOTIDE SEQUENCE [LARGE SCALE GENOMIC DNA]</scope>
    <source>
        <strain evidence="1">WFUcys</strain>
    </source>
</reference>
<evidence type="ECO:0000313" key="2">
    <source>
        <dbReference type="Proteomes" id="UP001651158"/>
    </source>
</evidence>
<protein>
    <submittedName>
        <fullName evidence="1">Uncharacterized protein</fullName>
    </submittedName>
</protein>
<sequence length="102" mass="11338">MNDRRTYCCVVNLKPLQPESLKTSATVMFDAITLLMCRAATECSVYKQLAKAIHNIIGSTQRRYHSILFDVCDTAISIDRGHTIMARLDDGHLASAMIHALA</sequence>
<accession>A0ABR4QRL4</accession>